<dbReference type="Proteomes" id="UP001221366">
    <property type="component" value="Unassembled WGS sequence"/>
</dbReference>
<dbReference type="RefSeq" id="WP_275616202.1">
    <property type="nucleotide sequence ID" value="NZ_JARFVB010000007.1"/>
</dbReference>
<dbReference type="EMBL" id="JARFVB010000007">
    <property type="protein sequence ID" value="MDF0717041.1"/>
    <property type="molecule type" value="Genomic_DNA"/>
</dbReference>
<accession>A0ABT5Y0S3</accession>
<evidence type="ECO:0000313" key="1">
    <source>
        <dbReference type="EMBL" id="MDF0717041.1"/>
    </source>
</evidence>
<comment type="caution">
    <text evidence="1">The sequence shown here is derived from an EMBL/GenBank/DDBJ whole genome shotgun (WGS) entry which is preliminary data.</text>
</comment>
<name>A0ABT5Y0S3_9FLAO</name>
<organism evidence="1 2">
    <name type="scientific">Flagellimonas yonaguniensis</name>
    <dbReference type="NCBI Taxonomy" id="3031325"/>
    <lineage>
        <taxon>Bacteria</taxon>
        <taxon>Pseudomonadati</taxon>
        <taxon>Bacteroidota</taxon>
        <taxon>Flavobacteriia</taxon>
        <taxon>Flavobacteriales</taxon>
        <taxon>Flavobacteriaceae</taxon>
        <taxon>Flagellimonas</taxon>
    </lineage>
</organism>
<sequence>METLVWHTERTLVAMLLRSVKYEKIYLNPPSDRIDPFLSLAVYFDSYNHERRHQFIDYKRPIDLFKRAAYNQGV</sequence>
<reference evidence="1 2" key="1">
    <citation type="submission" date="2023-03" db="EMBL/GenBank/DDBJ databases">
        <title>Muricauda XX sp. nov. and Muricauda XXX sp. nov., two novel species isolated from Okinawa Trough.</title>
        <authorList>
            <person name="Cao W."/>
            <person name="Deng X."/>
        </authorList>
    </citation>
    <scope>NUCLEOTIDE SEQUENCE [LARGE SCALE GENOMIC DNA]</scope>
    <source>
        <strain evidence="1 2">334s03</strain>
    </source>
</reference>
<evidence type="ECO:0000313" key="2">
    <source>
        <dbReference type="Proteomes" id="UP001221366"/>
    </source>
</evidence>
<evidence type="ECO:0008006" key="3">
    <source>
        <dbReference type="Google" id="ProtNLM"/>
    </source>
</evidence>
<gene>
    <name evidence="1" type="ORF">PY092_12835</name>
</gene>
<proteinExistence type="predicted"/>
<protein>
    <recommendedName>
        <fullName evidence="3">Integrase catalytic domain-containing protein</fullName>
    </recommendedName>
</protein>
<keyword evidence="2" id="KW-1185">Reference proteome</keyword>